<dbReference type="InterPro" id="IPR013120">
    <property type="entry name" value="FAR_NAD-bd"/>
</dbReference>
<dbReference type="Pfam" id="PF07993">
    <property type="entry name" value="NAD_binding_4"/>
    <property type="match status" value="1"/>
</dbReference>
<dbReference type="InterPro" id="IPR036291">
    <property type="entry name" value="NAD(P)-bd_dom_sf"/>
</dbReference>
<accession>A0A6A5WUU2</accession>
<dbReference type="SUPFAM" id="SSF51735">
    <property type="entry name" value="NAD(P)-binding Rossmann-fold domains"/>
    <property type="match status" value="1"/>
</dbReference>
<dbReference type="AlphaFoldDB" id="A0A6A5WUU2"/>
<gene>
    <name evidence="2" type="ORF">P154DRAFT_571199</name>
</gene>
<reference evidence="2" key="1">
    <citation type="journal article" date="2020" name="Stud. Mycol.">
        <title>101 Dothideomycetes genomes: a test case for predicting lifestyles and emergence of pathogens.</title>
        <authorList>
            <person name="Haridas S."/>
            <person name="Albert R."/>
            <person name="Binder M."/>
            <person name="Bloem J."/>
            <person name="Labutti K."/>
            <person name="Salamov A."/>
            <person name="Andreopoulos B."/>
            <person name="Baker S."/>
            <person name="Barry K."/>
            <person name="Bills G."/>
            <person name="Bluhm B."/>
            <person name="Cannon C."/>
            <person name="Castanera R."/>
            <person name="Culley D."/>
            <person name="Daum C."/>
            <person name="Ezra D."/>
            <person name="Gonzalez J."/>
            <person name="Henrissat B."/>
            <person name="Kuo A."/>
            <person name="Liang C."/>
            <person name="Lipzen A."/>
            <person name="Lutzoni F."/>
            <person name="Magnuson J."/>
            <person name="Mondo S."/>
            <person name="Nolan M."/>
            <person name="Ohm R."/>
            <person name="Pangilinan J."/>
            <person name="Park H.-J."/>
            <person name="Ramirez L."/>
            <person name="Alfaro M."/>
            <person name="Sun H."/>
            <person name="Tritt A."/>
            <person name="Yoshinaga Y."/>
            <person name="Zwiers L.-H."/>
            <person name="Turgeon B."/>
            <person name="Goodwin S."/>
            <person name="Spatafora J."/>
            <person name="Crous P."/>
            <person name="Grigoriev I."/>
        </authorList>
    </citation>
    <scope>NUCLEOTIDE SEQUENCE</scope>
    <source>
        <strain evidence="2">CBS 123094</strain>
    </source>
</reference>
<dbReference type="OrthoDB" id="5334845at2759"/>
<dbReference type="Proteomes" id="UP000799779">
    <property type="component" value="Unassembled WGS sequence"/>
</dbReference>
<evidence type="ECO:0000259" key="1">
    <source>
        <dbReference type="Pfam" id="PF07993"/>
    </source>
</evidence>
<feature type="domain" description="Thioester reductase (TE)" evidence="1">
    <location>
        <begin position="3"/>
        <end position="134"/>
    </location>
</feature>
<sequence length="161" mass="17811">MRSLEEHVGPNIFGTHEVLRLASCGRAKDILFISTISTLPIHLGYGLTERDREYGYSISKFVAEQMIVAARFHGARASSYRFPFVAASATNGHFRLDHGDFLNNLIAGSLDLGVFPLSDADLSAVLPADYLCNPISTIMTKDRTRIGEDYDFLDPQAPIFN</sequence>
<organism evidence="2 3">
    <name type="scientific">Amniculicola lignicola CBS 123094</name>
    <dbReference type="NCBI Taxonomy" id="1392246"/>
    <lineage>
        <taxon>Eukaryota</taxon>
        <taxon>Fungi</taxon>
        <taxon>Dikarya</taxon>
        <taxon>Ascomycota</taxon>
        <taxon>Pezizomycotina</taxon>
        <taxon>Dothideomycetes</taxon>
        <taxon>Pleosporomycetidae</taxon>
        <taxon>Pleosporales</taxon>
        <taxon>Amniculicolaceae</taxon>
        <taxon>Amniculicola</taxon>
    </lineage>
</organism>
<evidence type="ECO:0000313" key="3">
    <source>
        <dbReference type="Proteomes" id="UP000799779"/>
    </source>
</evidence>
<keyword evidence="3" id="KW-1185">Reference proteome</keyword>
<dbReference type="EMBL" id="ML977563">
    <property type="protein sequence ID" value="KAF2005472.1"/>
    <property type="molecule type" value="Genomic_DNA"/>
</dbReference>
<proteinExistence type="predicted"/>
<evidence type="ECO:0000313" key="2">
    <source>
        <dbReference type="EMBL" id="KAF2005472.1"/>
    </source>
</evidence>
<protein>
    <recommendedName>
        <fullName evidence="1">Thioester reductase (TE) domain-containing protein</fullName>
    </recommendedName>
</protein>
<dbReference type="Gene3D" id="3.40.50.720">
    <property type="entry name" value="NAD(P)-binding Rossmann-like Domain"/>
    <property type="match status" value="1"/>
</dbReference>
<name>A0A6A5WUU2_9PLEO</name>